<dbReference type="SUPFAM" id="SSF103481">
    <property type="entry name" value="Multidrug resistance efflux transporter EmrE"/>
    <property type="match status" value="2"/>
</dbReference>
<evidence type="ECO:0000256" key="1">
    <source>
        <dbReference type="ARBA" id="ARBA00004651"/>
    </source>
</evidence>
<evidence type="ECO:0000256" key="5">
    <source>
        <dbReference type="ARBA" id="ARBA00023136"/>
    </source>
</evidence>
<keyword evidence="4 6" id="KW-1133">Transmembrane helix</keyword>
<feature type="transmembrane region" description="Helical" evidence="6">
    <location>
        <begin position="254"/>
        <end position="273"/>
    </location>
</feature>
<feature type="transmembrane region" description="Helical" evidence="6">
    <location>
        <begin position="155"/>
        <end position="172"/>
    </location>
</feature>
<accession>A0ABU3R399</accession>
<dbReference type="Pfam" id="PF00892">
    <property type="entry name" value="EamA"/>
    <property type="match status" value="2"/>
</dbReference>
<evidence type="ECO:0000256" key="6">
    <source>
        <dbReference type="SAM" id="Phobius"/>
    </source>
</evidence>
<keyword evidence="2" id="KW-1003">Cell membrane</keyword>
<reference evidence="8 9" key="1">
    <citation type="submission" date="2023-10" db="EMBL/GenBank/DDBJ databases">
        <title>Psychrosphaera aquimaarina strain SW33 isolated from seawater.</title>
        <authorList>
            <person name="Bayburt H."/>
            <person name="Kim J.M."/>
            <person name="Choi B.J."/>
            <person name="Jeon C.O."/>
        </authorList>
    </citation>
    <scope>NUCLEOTIDE SEQUENCE [LARGE SCALE GENOMIC DNA]</scope>
    <source>
        <strain evidence="8 9">KCTC 52743</strain>
    </source>
</reference>
<keyword evidence="5 6" id="KW-0472">Membrane</keyword>
<organism evidence="8 9">
    <name type="scientific">Psychrosphaera aquimarina</name>
    <dbReference type="NCBI Taxonomy" id="2044854"/>
    <lineage>
        <taxon>Bacteria</taxon>
        <taxon>Pseudomonadati</taxon>
        <taxon>Pseudomonadota</taxon>
        <taxon>Gammaproteobacteria</taxon>
        <taxon>Alteromonadales</taxon>
        <taxon>Pseudoalteromonadaceae</taxon>
        <taxon>Psychrosphaera</taxon>
    </lineage>
</organism>
<dbReference type="RefSeq" id="WP_315947759.1">
    <property type="nucleotide sequence ID" value="NZ_JAWCUA010000010.1"/>
</dbReference>
<name>A0ABU3R399_9GAMM</name>
<keyword evidence="9" id="KW-1185">Reference proteome</keyword>
<evidence type="ECO:0000313" key="9">
    <source>
        <dbReference type="Proteomes" id="UP001257914"/>
    </source>
</evidence>
<dbReference type="InterPro" id="IPR000620">
    <property type="entry name" value="EamA_dom"/>
</dbReference>
<feature type="domain" description="EamA" evidence="7">
    <location>
        <begin position="9"/>
        <end position="143"/>
    </location>
</feature>
<proteinExistence type="predicted"/>
<gene>
    <name evidence="8" type="ORF">RT723_14360</name>
</gene>
<feature type="transmembrane region" description="Helical" evidence="6">
    <location>
        <begin position="70"/>
        <end position="89"/>
    </location>
</feature>
<evidence type="ECO:0000256" key="4">
    <source>
        <dbReference type="ARBA" id="ARBA00022989"/>
    </source>
</evidence>
<dbReference type="Proteomes" id="UP001257914">
    <property type="component" value="Unassembled WGS sequence"/>
</dbReference>
<keyword evidence="3 6" id="KW-0812">Transmembrane</keyword>
<dbReference type="EMBL" id="JAWCUA010000010">
    <property type="protein sequence ID" value="MDU0114154.1"/>
    <property type="molecule type" value="Genomic_DNA"/>
</dbReference>
<feature type="transmembrane region" description="Helical" evidence="6">
    <location>
        <begin position="101"/>
        <end position="119"/>
    </location>
</feature>
<sequence length="318" mass="35140">MIQTKRMAFWALVAVNAIWGLGFVVIDDAINIMPTSVFNAFRFSLAALVLLPLWFITGKKTSTENYQRTRLFKSGFGLGSLLFLGFTLQTEGLNYTSVSNTGFITGLCVPLVPLIGYLLYRNKVGFEVWVSVVLATSGLYFLTIGDNLTINKGDILVALGATCYAVHISFMAKYSHQFPVIRFSIVQLGAVAVYCIFTAFVENSIGRYEQYASIWQQISEPRVIAAIVYSGVLSSAFAYWVQTSSQRLIEPHKIALVFALEPIFAHVSAYFILSEHLGVQGWLGAGLIITAMLYSELGGNRKVKIQPLEQMAAPVDKQ</sequence>
<feature type="transmembrane region" description="Helical" evidence="6">
    <location>
        <begin position="7"/>
        <end position="26"/>
    </location>
</feature>
<evidence type="ECO:0000256" key="2">
    <source>
        <dbReference type="ARBA" id="ARBA00022475"/>
    </source>
</evidence>
<dbReference type="PANTHER" id="PTHR42920">
    <property type="entry name" value="OS03G0707200 PROTEIN-RELATED"/>
    <property type="match status" value="1"/>
</dbReference>
<feature type="transmembrane region" description="Helical" evidence="6">
    <location>
        <begin position="126"/>
        <end position="143"/>
    </location>
</feature>
<evidence type="ECO:0000256" key="3">
    <source>
        <dbReference type="ARBA" id="ARBA00022692"/>
    </source>
</evidence>
<feature type="transmembrane region" description="Helical" evidence="6">
    <location>
        <begin position="38"/>
        <end position="58"/>
    </location>
</feature>
<comment type="caution">
    <text evidence="8">The sequence shown here is derived from an EMBL/GenBank/DDBJ whole genome shotgun (WGS) entry which is preliminary data.</text>
</comment>
<feature type="transmembrane region" description="Helical" evidence="6">
    <location>
        <begin position="279"/>
        <end position="297"/>
    </location>
</feature>
<feature type="transmembrane region" description="Helical" evidence="6">
    <location>
        <begin position="221"/>
        <end position="242"/>
    </location>
</feature>
<protein>
    <submittedName>
        <fullName evidence="8">DMT family transporter</fullName>
    </submittedName>
</protein>
<dbReference type="InterPro" id="IPR037185">
    <property type="entry name" value="EmrE-like"/>
</dbReference>
<comment type="subcellular location">
    <subcellularLocation>
        <location evidence="1">Cell membrane</location>
        <topology evidence="1">Multi-pass membrane protein</topology>
    </subcellularLocation>
</comment>
<feature type="domain" description="EamA" evidence="7">
    <location>
        <begin position="152"/>
        <end position="293"/>
    </location>
</feature>
<evidence type="ECO:0000313" key="8">
    <source>
        <dbReference type="EMBL" id="MDU0114154.1"/>
    </source>
</evidence>
<evidence type="ECO:0000259" key="7">
    <source>
        <dbReference type="Pfam" id="PF00892"/>
    </source>
</evidence>
<dbReference type="InterPro" id="IPR051258">
    <property type="entry name" value="Diverse_Substrate_Transporter"/>
</dbReference>
<feature type="transmembrane region" description="Helical" evidence="6">
    <location>
        <begin position="179"/>
        <end position="201"/>
    </location>
</feature>
<dbReference type="PANTHER" id="PTHR42920:SF5">
    <property type="entry name" value="EAMA DOMAIN-CONTAINING PROTEIN"/>
    <property type="match status" value="1"/>
</dbReference>